<evidence type="ECO:0000313" key="3">
    <source>
        <dbReference type="EMBL" id="AIJ06265.1"/>
    </source>
</evidence>
<sequence length="258" mass="29277">MIIDGIVERVNDFISANKFEFKIVDFSFALPYSYVLIEKDGRKSLGVAMTLLEEYKGHSEKRKVDSEVKTINDFVNMANDLDIINRTLGLATINAISQYFIKLTEDDYSRDIVDLILKHKGIKKIAFIGNMMPLVKTLKENGDFEFYIFERNPKHTTSETISDAFEYALLPKMDAVLISGTSLLNNSLDMILDRAKNAKLKILIGPSAQILPEFVKDYGIDYIASVHTIDVDKALYNLKLGSSFGLFKKYSKKYVVKV</sequence>
<name>A0A076LCM0_9EURY</name>
<dbReference type="Pfam" id="PF04016">
    <property type="entry name" value="DUF364"/>
    <property type="match status" value="1"/>
</dbReference>
<evidence type="ECO:0000259" key="1">
    <source>
        <dbReference type="Pfam" id="PF04016"/>
    </source>
</evidence>
<evidence type="ECO:0000313" key="4">
    <source>
        <dbReference type="Proteomes" id="UP000028781"/>
    </source>
</evidence>
<protein>
    <recommendedName>
        <fullName evidence="5">Heavy-metal chelation domain-containing protein</fullName>
    </recommendedName>
</protein>
<feature type="domain" description="DUF4213" evidence="2">
    <location>
        <begin position="21"/>
        <end position="97"/>
    </location>
</feature>
<keyword evidence="4" id="KW-1185">Reference proteome</keyword>
<dbReference type="Pfam" id="PF13938">
    <property type="entry name" value="DUF4213"/>
    <property type="match status" value="1"/>
</dbReference>
<dbReference type="STRING" id="1301915.JH146_1423"/>
<gene>
    <name evidence="3" type="ORF">JH146_1423</name>
</gene>
<reference evidence="3 4" key="1">
    <citation type="journal article" date="2015" name="Int. J. Syst. Evol. Microbiol.">
        <title>M ethanocaldococcus bathoardescens sp. nov., a hyperthermophilic methanogen isolated from a volcanically active deep-sea hydrothermal vent.</title>
        <authorList>
            <person name="Stewart L.C."/>
            <person name="Jung J.H."/>
            <person name="Kim Y.T."/>
            <person name="Kwon S.W."/>
            <person name="Park C.S."/>
            <person name="Holden J.F."/>
        </authorList>
    </citation>
    <scope>NUCLEOTIDE SEQUENCE [LARGE SCALE GENOMIC DNA]</scope>
    <source>
        <strain evidence="3 4">JH146</strain>
    </source>
</reference>
<dbReference type="SUPFAM" id="SSF159713">
    <property type="entry name" value="Dhaf3308-like"/>
    <property type="match status" value="1"/>
</dbReference>
<dbReference type="InterPro" id="IPR025251">
    <property type="entry name" value="DUF4213"/>
</dbReference>
<dbReference type="Proteomes" id="UP000028781">
    <property type="component" value="Chromosome"/>
</dbReference>
<dbReference type="InterPro" id="IPR007161">
    <property type="entry name" value="DUF364"/>
</dbReference>
<dbReference type="KEGG" id="mjh:JH146_1423"/>
<dbReference type="Gene3D" id="3.40.50.11590">
    <property type="match status" value="1"/>
</dbReference>
<feature type="domain" description="Putative heavy-metal chelation" evidence="1">
    <location>
        <begin position="111"/>
        <end position="256"/>
    </location>
</feature>
<accession>A0A076LCM0</accession>
<dbReference type="AlphaFoldDB" id="A0A076LCM0"/>
<organism evidence="3 4">
    <name type="scientific">Methanocaldococcus bathoardescens</name>
    <dbReference type="NCBI Taxonomy" id="1301915"/>
    <lineage>
        <taxon>Archaea</taxon>
        <taxon>Methanobacteriati</taxon>
        <taxon>Methanobacteriota</taxon>
        <taxon>Methanomada group</taxon>
        <taxon>Methanococci</taxon>
        <taxon>Methanococcales</taxon>
        <taxon>Methanocaldococcaceae</taxon>
        <taxon>Methanocaldococcus</taxon>
    </lineage>
</organism>
<evidence type="ECO:0008006" key="5">
    <source>
        <dbReference type="Google" id="ProtNLM"/>
    </source>
</evidence>
<dbReference type="RefSeq" id="WP_048202355.1">
    <property type="nucleotide sequence ID" value="NZ_CP009149.1"/>
</dbReference>
<proteinExistence type="predicted"/>
<dbReference type="GeneID" id="24892053"/>
<dbReference type="OrthoDB" id="40399at2157"/>
<evidence type="ECO:0000259" key="2">
    <source>
        <dbReference type="Pfam" id="PF13938"/>
    </source>
</evidence>
<dbReference type="EMBL" id="CP009149">
    <property type="protein sequence ID" value="AIJ06265.1"/>
    <property type="molecule type" value="Genomic_DNA"/>
</dbReference>
<dbReference type="HOGENOM" id="CLU_094096_0_0_2"/>